<organism evidence="1 2">
    <name type="scientific">Blautia obeum</name>
    <dbReference type="NCBI Taxonomy" id="40520"/>
    <lineage>
        <taxon>Bacteria</taxon>
        <taxon>Bacillati</taxon>
        <taxon>Bacillota</taxon>
        <taxon>Clostridia</taxon>
        <taxon>Lachnospirales</taxon>
        <taxon>Lachnospiraceae</taxon>
        <taxon>Blautia</taxon>
    </lineage>
</organism>
<name>A0A411ZT26_9FIRM</name>
<gene>
    <name evidence="1" type="ORF">DWZ12_05725</name>
</gene>
<evidence type="ECO:0000313" key="1">
    <source>
        <dbReference type="EMBL" id="RGQ05966.1"/>
    </source>
</evidence>
<dbReference type="EMBL" id="QRSS01000005">
    <property type="protein sequence ID" value="RGQ05966.1"/>
    <property type="molecule type" value="Genomic_DNA"/>
</dbReference>
<accession>A0A411ZT26</accession>
<dbReference type="AlphaFoldDB" id="A0A411ZT26"/>
<dbReference type="Proteomes" id="UP000283585">
    <property type="component" value="Unassembled WGS sequence"/>
</dbReference>
<dbReference type="RefSeq" id="WP_118044514.1">
    <property type="nucleotide sequence ID" value="NZ_QRSS01000005.1"/>
</dbReference>
<protein>
    <submittedName>
        <fullName evidence="1">Uncharacterized protein</fullName>
    </submittedName>
</protein>
<sequence length="113" mass="12784">MAKKKESGTDLTRKIRPALTPEAEENQCIHLAMQRAKEQLMDGTASSQVIVHFLKLGSSKEKIEKEILERQKELITAKTDQIHSTKQTGDLYADAARALSTYQGRSDDEEFYD</sequence>
<reference evidence="1 2" key="1">
    <citation type="submission" date="2018-08" db="EMBL/GenBank/DDBJ databases">
        <title>A genome reference for cultivated species of the human gut microbiota.</title>
        <authorList>
            <person name="Zou Y."/>
            <person name="Xue W."/>
            <person name="Luo G."/>
        </authorList>
    </citation>
    <scope>NUCLEOTIDE SEQUENCE [LARGE SCALE GENOMIC DNA]</scope>
    <source>
        <strain evidence="1 2">AF29-2BH</strain>
    </source>
</reference>
<comment type="caution">
    <text evidence="1">The sequence shown here is derived from an EMBL/GenBank/DDBJ whole genome shotgun (WGS) entry which is preliminary data.</text>
</comment>
<evidence type="ECO:0000313" key="2">
    <source>
        <dbReference type="Proteomes" id="UP000283585"/>
    </source>
</evidence>
<proteinExistence type="predicted"/>